<reference evidence="1" key="1">
    <citation type="submission" date="2023-03" db="EMBL/GenBank/DDBJ databases">
        <title>Amycolatopsis taiwanensis NBRC 103393.</title>
        <authorList>
            <person name="Ichikawa N."/>
            <person name="Sato H."/>
            <person name="Tonouchi N."/>
        </authorList>
    </citation>
    <scope>NUCLEOTIDE SEQUENCE</scope>
    <source>
        <strain evidence="1">NBRC 103393</strain>
    </source>
</reference>
<name>A0A9W6QXQ1_9PSEU</name>
<proteinExistence type="predicted"/>
<sequence>MNTEPFTAVVCQGTACGHEHGRSVVDGLRGCVRRQRHGVLVSTGCLLGRLGCHALGRSARPAGALLVVQPCSVDRQPFGLPIWIGPLSGEDDLAAVRRWLDTAHLDPARLPAGLRFRAALAGRATTN</sequence>
<comment type="caution">
    <text evidence="1">The sequence shown here is derived from an EMBL/GenBank/DDBJ whole genome shotgun (WGS) entry which is preliminary data.</text>
</comment>
<accession>A0A9W6QXQ1</accession>
<gene>
    <name evidence="1" type="ORF">Atai01_14190</name>
</gene>
<dbReference type="RefSeq" id="WP_052371560.1">
    <property type="nucleotide sequence ID" value="NZ_BSTI01000003.1"/>
</dbReference>
<dbReference type="AlphaFoldDB" id="A0A9W6QXQ1"/>
<organism evidence="1 2">
    <name type="scientific">Amycolatopsis taiwanensis</name>
    <dbReference type="NCBI Taxonomy" id="342230"/>
    <lineage>
        <taxon>Bacteria</taxon>
        <taxon>Bacillati</taxon>
        <taxon>Actinomycetota</taxon>
        <taxon>Actinomycetes</taxon>
        <taxon>Pseudonocardiales</taxon>
        <taxon>Pseudonocardiaceae</taxon>
        <taxon>Amycolatopsis</taxon>
    </lineage>
</organism>
<evidence type="ECO:0000313" key="1">
    <source>
        <dbReference type="EMBL" id="GLY64800.1"/>
    </source>
</evidence>
<keyword evidence="2" id="KW-1185">Reference proteome</keyword>
<protein>
    <submittedName>
        <fullName evidence="1">Uncharacterized protein</fullName>
    </submittedName>
</protein>
<evidence type="ECO:0000313" key="2">
    <source>
        <dbReference type="Proteomes" id="UP001165136"/>
    </source>
</evidence>
<dbReference type="Proteomes" id="UP001165136">
    <property type="component" value="Unassembled WGS sequence"/>
</dbReference>
<dbReference type="EMBL" id="BSTI01000003">
    <property type="protein sequence ID" value="GLY64800.1"/>
    <property type="molecule type" value="Genomic_DNA"/>
</dbReference>